<dbReference type="Proteomes" id="UP001500151">
    <property type="component" value="Unassembled WGS sequence"/>
</dbReference>
<proteinExistence type="predicted"/>
<dbReference type="EMBL" id="BAAASJ010000022">
    <property type="protein sequence ID" value="GAA2629300.1"/>
    <property type="molecule type" value="Genomic_DNA"/>
</dbReference>
<feature type="compositionally biased region" description="Basic and acidic residues" evidence="1">
    <location>
        <begin position="39"/>
        <end position="50"/>
    </location>
</feature>
<protein>
    <submittedName>
        <fullName evidence="2">Uncharacterized protein</fullName>
    </submittedName>
</protein>
<keyword evidence="3" id="KW-1185">Reference proteome</keyword>
<evidence type="ECO:0000256" key="1">
    <source>
        <dbReference type="SAM" id="MobiDB-lite"/>
    </source>
</evidence>
<sequence length="82" mass="9006">MSAWLTGSAEEEPESPSPLHAASATPRDTAPVAARNRRRLMEDVGTKDRGMVNSRRKGRRMGRGTERLARALRMGVGRVYVG</sequence>
<reference evidence="2 3" key="1">
    <citation type="journal article" date="2019" name="Int. J. Syst. Evol. Microbiol.">
        <title>The Global Catalogue of Microorganisms (GCM) 10K type strain sequencing project: providing services to taxonomists for standard genome sequencing and annotation.</title>
        <authorList>
            <consortium name="The Broad Institute Genomics Platform"/>
            <consortium name="The Broad Institute Genome Sequencing Center for Infectious Disease"/>
            <person name="Wu L."/>
            <person name="Ma J."/>
        </authorList>
    </citation>
    <scope>NUCLEOTIDE SEQUENCE [LARGE SCALE GENOMIC DNA]</scope>
    <source>
        <strain evidence="2 3">JCM 4524</strain>
    </source>
</reference>
<accession>A0ABN3QLW6</accession>
<organism evidence="2 3">
    <name type="scientific">Streptomyces vastus</name>
    <dbReference type="NCBI Taxonomy" id="285451"/>
    <lineage>
        <taxon>Bacteria</taxon>
        <taxon>Bacillati</taxon>
        <taxon>Actinomycetota</taxon>
        <taxon>Actinomycetes</taxon>
        <taxon>Kitasatosporales</taxon>
        <taxon>Streptomycetaceae</taxon>
        <taxon>Streptomyces</taxon>
    </lineage>
</organism>
<comment type="caution">
    <text evidence="2">The sequence shown here is derived from an EMBL/GenBank/DDBJ whole genome shotgun (WGS) entry which is preliminary data.</text>
</comment>
<evidence type="ECO:0000313" key="2">
    <source>
        <dbReference type="EMBL" id="GAA2629300.1"/>
    </source>
</evidence>
<feature type="region of interest" description="Disordered" evidence="1">
    <location>
        <begin position="1"/>
        <end position="64"/>
    </location>
</feature>
<gene>
    <name evidence="2" type="ORF">GCM10010307_19970</name>
</gene>
<evidence type="ECO:0000313" key="3">
    <source>
        <dbReference type="Proteomes" id="UP001500151"/>
    </source>
</evidence>
<name>A0ABN3QLW6_9ACTN</name>